<proteinExistence type="predicted"/>
<organism evidence="1">
    <name type="scientific">Anguilla anguilla</name>
    <name type="common">European freshwater eel</name>
    <name type="synonym">Muraena anguilla</name>
    <dbReference type="NCBI Taxonomy" id="7936"/>
    <lineage>
        <taxon>Eukaryota</taxon>
        <taxon>Metazoa</taxon>
        <taxon>Chordata</taxon>
        <taxon>Craniata</taxon>
        <taxon>Vertebrata</taxon>
        <taxon>Euteleostomi</taxon>
        <taxon>Actinopterygii</taxon>
        <taxon>Neopterygii</taxon>
        <taxon>Teleostei</taxon>
        <taxon>Anguilliformes</taxon>
        <taxon>Anguillidae</taxon>
        <taxon>Anguilla</taxon>
    </lineage>
</organism>
<accession>A0A0E9XEX6</accession>
<name>A0A0E9XEX6_ANGAN</name>
<reference evidence="1" key="2">
    <citation type="journal article" date="2015" name="Fish Shellfish Immunol.">
        <title>Early steps in the European eel (Anguilla anguilla)-Vibrio vulnificus interaction in the gills: Role of the RtxA13 toxin.</title>
        <authorList>
            <person name="Callol A."/>
            <person name="Pajuelo D."/>
            <person name="Ebbesson L."/>
            <person name="Teles M."/>
            <person name="MacKenzie S."/>
            <person name="Amaro C."/>
        </authorList>
    </citation>
    <scope>NUCLEOTIDE SEQUENCE</scope>
</reference>
<reference evidence="1" key="1">
    <citation type="submission" date="2014-11" db="EMBL/GenBank/DDBJ databases">
        <authorList>
            <person name="Amaro Gonzalez C."/>
        </authorList>
    </citation>
    <scope>NUCLEOTIDE SEQUENCE</scope>
</reference>
<sequence>MLSWAKSIACPLRPFSTASLHKTTSPPQTAAFSAWLWDN</sequence>
<dbReference type="EMBL" id="GBXM01008354">
    <property type="protein sequence ID" value="JAI00224.1"/>
    <property type="molecule type" value="Transcribed_RNA"/>
</dbReference>
<protein>
    <submittedName>
        <fullName evidence="1">Uncharacterized protein</fullName>
    </submittedName>
</protein>
<evidence type="ECO:0000313" key="1">
    <source>
        <dbReference type="EMBL" id="JAI00224.1"/>
    </source>
</evidence>
<dbReference type="AlphaFoldDB" id="A0A0E9XEX6"/>